<comment type="subcellular location">
    <subcellularLocation>
        <location evidence="1 12">Endoplasmic reticulum membrane</location>
        <topology evidence="1 12">Single-pass type II membrane protein</topology>
    </subcellularLocation>
</comment>
<keyword evidence="8" id="KW-0472">Membrane</keyword>
<evidence type="ECO:0000313" key="18">
    <source>
        <dbReference type="Proteomes" id="UP000191024"/>
    </source>
</evidence>
<dbReference type="PANTHER" id="PTHR10412:SF11">
    <property type="entry name" value="MANNOSYL-OLIGOSACCHARIDE GLUCOSIDASE"/>
    <property type="match status" value="1"/>
</dbReference>
<feature type="domain" description="Glycosyl hydrolase family 63 C-terminal" evidence="15">
    <location>
        <begin position="300"/>
        <end position="790"/>
    </location>
</feature>
<evidence type="ECO:0000259" key="15">
    <source>
        <dbReference type="Pfam" id="PF03200"/>
    </source>
</evidence>
<dbReference type="GO" id="GO:0009311">
    <property type="term" value="P:oligosaccharide metabolic process"/>
    <property type="evidence" value="ECO:0007669"/>
    <property type="project" value="UniProtKB-UniRule"/>
</dbReference>
<feature type="signal peptide" evidence="14">
    <location>
        <begin position="1"/>
        <end position="22"/>
    </location>
</feature>
<name>A0A1G4JBX3_9SACH</name>
<accession>A0A1G4JBX3</accession>
<feature type="chain" id="PRO_5009236024" description="Mannosyl-oligosaccharide glucosidase" evidence="14">
    <location>
        <begin position="23"/>
        <end position="799"/>
    </location>
</feature>
<dbReference type="PANTHER" id="PTHR10412">
    <property type="entry name" value="MANNOSYL-OLIGOSACCHARIDE GLUCOSIDASE"/>
    <property type="match status" value="1"/>
</dbReference>
<proteinExistence type="inferred from homology"/>
<evidence type="ECO:0000256" key="8">
    <source>
        <dbReference type="ARBA" id="ARBA00023136"/>
    </source>
</evidence>
<evidence type="ECO:0000256" key="7">
    <source>
        <dbReference type="ARBA" id="ARBA00022989"/>
    </source>
</evidence>
<evidence type="ECO:0000256" key="11">
    <source>
        <dbReference type="ARBA" id="ARBA00038888"/>
    </source>
</evidence>
<dbReference type="Gene3D" id="2.70.98.110">
    <property type="entry name" value="Glycosyl hydrolase family 63, N-terminal domain"/>
    <property type="match status" value="1"/>
</dbReference>
<dbReference type="Gene3D" id="1.50.10.10">
    <property type="match status" value="1"/>
</dbReference>
<evidence type="ECO:0000256" key="1">
    <source>
        <dbReference type="ARBA" id="ARBA00004648"/>
    </source>
</evidence>
<protein>
    <recommendedName>
        <fullName evidence="11 12">Mannosyl-oligosaccharide glucosidase</fullName>
        <ecNumber evidence="11 12">3.2.1.106</ecNumber>
    </recommendedName>
    <alternativeName>
        <fullName evidence="13">Glucosidase I</fullName>
    </alternativeName>
</protein>
<evidence type="ECO:0000256" key="6">
    <source>
        <dbReference type="ARBA" id="ARBA00022968"/>
    </source>
</evidence>
<keyword evidence="6" id="KW-0735">Signal-anchor</keyword>
<comment type="similarity">
    <text evidence="2 12">Belongs to the glycosyl hydrolase 63 family.</text>
</comment>
<gene>
    <name evidence="17" type="ORF">LAMI_0D06744G</name>
</gene>
<evidence type="ECO:0000313" key="17">
    <source>
        <dbReference type="EMBL" id="SCU87606.1"/>
    </source>
</evidence>
<dbReference type="EC" id="3.2.1.106" evidence="11 12"/>
<keyword evidence="4 12" id="KW-0378">Hydrolase</keyword>
<dbReference type="SUPFAM" id="SSF48208">
    <property type="entry name" value="Six-hairpin glycosidases"/>
    <property type="match status" value="1"/>
</dbReference>
<keyword evidence="9 13" id="KW-0325">Glycoprotein</keyword>
<keyword evidence="3" id="KW-0812">Transmembrane</keyword>
<dbReference type="Pfam" id="PF16923">
    <property type="entry name" value="Glyco_hydro_63N"/>
    <property type="match status" value="1"/>
</dbReference>
<comment type="pathway">
    <text evidence="13">Glycan metabolism; N-glycan degradation.</text>
</comment>
<evidence type="ECO:0000256" key="12">
    <source>
        <dbReference type="RuleBase" id="RU368089"/>
    </source>
</evidence>
<comment type="catalytic activity">
    <reaction evidence="12">
        <text>N(4)-(alpha-D-Glc-(1-&gt;2)-alpha-D-Glc-(1-&gt;3)-alpha-D-Glc-(1-&gt;3)-alpha-D-Man-(1-&gt;2)-alpha-D-Man-(1-&gt;2)-alpha-D-Man-(1-&gt;3)-[alpha-D-Man-(1-&gt;2)-alpha-D-Man-(1-&gt;3)-[alpha-D-Man-(1-&gt;2)-alpha-D-Man-(1-&gt;6)]-alpha-D-Man-(1-&gt;6)]-beta-D-Man-(1-&gt;4)-beta-D-GlcNAc-(1-&gt;4)-beta-D-GlcNAc)-L-asparaginyl-[protein] + H2O = N(4)-(alpha-D-Glc-(1-&gt;3)-alpha-D-Glc-(1-&gt;3)-alpha-D-Man-(1-&gt;2)-alpha-D-Man-(1-&gt;2)-alpha-D-Man-(1-&gt;3)-[alpha-D-Man-(1-&gt;2)-alpha-D-Man-(1-&gt;3)-[alpha-D-Man-(1-&gt;2)-alpha-D-Man-(1-&gt;6)]-alpha-D-Man-(1-&gt;6)]-beta-D-Man-(1-&gt;4)-beta-D-GlcNAc-(1-&gt;4)-beta-D-GlcNAc)-L-asparaginyl-[protein] + beta-D-glucose</text>
        <dbReference type="Rhea" id="RHEA:55988"/>
        <dbReference type="Rhea" id="RHEA-COMP:12806"/>
        <dbReference type="Rhea" id="RHEA-COMP:14355"/>
        <dbReference type="ChEBI" id="CHEBI:15377"/>
        <dbReference type="ChEBI" id="CHEBI:15903"/>
        <dbReference type="ChEBI" id="CHEBI:59082"/>
        <dbReference type="ChEBI" id="CHEBI:132537"/>
        <dbReference type="EC" id="3.2.1.106"/>
    </reaction>
</comment>
<evidence type="ECO:0000256" key="2">
    <source>
        <dbReference type="ARBA" id="ARBA00010833"/>
    </source>
</evidence>
<reference evidence="17 18" key="1">
    <citation type="submission" date="2016-03" db="EMBL/GenBank/DDBJ databases">
        <authorList>
            <person name="Devillers H."/>
        </authorList>
    </citation>
    <scope>NUCLEOTIDE SEQUENCE [LARGE SCALE GENOMIC DNA]</scope>
    <source>
        <strain evidence="17">CBS 11717</strain>
    </source>
</reference>
<dbReference type="InterPro" id="IPR038518">
    <property type="entry name" value="Glyco_hydro_63N_sf"/>
</dbReference>
<evidence type="ECO:0000259" key="16">
    <source>
        <dbReference type="Pfam" id="PF16923"/>
    </source>
</evidence>
<comment type="function">
    <text evidence="12">Cleaves the distal alpha 1,2-linked glucose residue from the Glc(3)Man(9)GlcNAc(2) oligosaccharide precursor.</text>
</comment>
<dbReference type="GO" id="GO:0004573">
    <property type="term" value="F:Glc3Man9GlcNAc2 oligosaccharide glucosidase activity"/>
    <property type="evidence" value="ECO:0007669"/>
    <property type="project" value="UniProtKB-UniRule"/>
</dbReference>
<dbReference type="OrthoDB" id="410058at2759"/>
<dbReference type="GO" id="GO:0006487">
    <property type="term" value="P:protein N-linked glycosylation"/>
    <property type="evidence" value="ECO:0007669"/>
    <property type="project" value="UniProtKB-UniRule"/>
</dbReference>
<dbReference type="Pfam" id="PF03200">
    <property type="entry name" value="Glyco_hydro_63"/>
    <property type="match status" value="1"/>
</dbReference>
<evidence type="ECO:0000256" key="13">
    <source>
        <dbReference type="RuleBase" id="RU369107"/>
    </source>
</evidence>
<keyword evidence="18" id="KW-1185">Reference proteome</keyword>
<dbReference type="AlphaFoldDB" id="A0A1G4JBX3"/>
<keyword evidence="7" id="KW-1133">Transmembrane helix</keyword>
<evidence type="ECO:0000256" key="9">
    <source>
        <dbReference type="ARBA" id="ARBA00023180"/>
    </source>
</evidence>
<feature type="domain" description="Glycosyl hydrolase family 63 N-terminal" evidence="16">
    <location>
        <begin position="42"/>
        <end position="254"/>
    </location>
</feature>
<dbReference type="STRING" id="1230905.A0A1G4JBX3"/>
<evidence type="ECO:0000256" key="14">
    <source>
        <dbReference type="SAM" id="SignalP"/>
    </source>
</evidence>
<dbReference type="EMBL" id="LT598463">
    <property type="protein sequence ID" value="SCU87606.1"/>
    <property type="molecule type" value="Genomic_DNA"/>
</dbReference>
<dbReference type="Proteomes" id="UP000191024">
    <property type="component" value="Chromosome D"/>
</dbReference>
<evidence type="ECO:0000256" key="4">
    <source>
        <dbReference type="ARBA" id="ARBA00022801"/>
    </source>
</evidence>
<keyword evidence="5 12" id="KW-0256">Endoplasmic reticulum</keyword>
<dbReference type="InterPro" id="IPR004888">
    <property type="entry name" value="Glycoside_hydrolase_63"/>
</dbReference>
<evidence type="ECO:0000256" key="10">
    <source>
        <dbReference type="ARBA" id="ARBA00023295"/>
    </source>
</evidence>
<sequence length="799" mass="92073">MVLLQVQWVILWLVSGYGFVFADQTAWKTDSFDTYQAEANKSLLWAPYRSNCYFGIRPRYVNEYPFLMGLMWMDTSNVDAFSKLRHFVDQGDNMQKCAWEINDPRFGGKERIIDPENNLNLTLFFAKSRDGNNWGVRVMGQVLDTTKSSTESLILYMNQNGKPGDSARLDRVTSSINPSKVLQFEGFSPELGDYSVTIEDITGTLYNSQSSAHMSLTVPNEHVWKARDVFQTILRDCIQDFTKETELKPDLLPTAFTIRNIHNFPAGNFHYVQKTFQLNEPFQFDLIFNNRQSKQPIKSSNELSNLITWSLDTIENKFAKSFSFKSEEEKKFARESLSNLLGGIGYFYGTQRVDRTTVLDEEQFEKIELNNAGEEGPLELFSSVPSRAFFPRGFYWDEGFHLLQIMEYDFDLVLEILQSWFNLIDEDGWVARELILGDEARSKVPEEFQVQNPNIANPPTLLLCFSEMLARAQEFSEAQGTDQELGIEQTNDQLLKNSDLLLAYAKNVYPQLLRHFEWFTRTQRGMIEEYLEFLDENVHPQEAFRWVGRTFTHCLPSGLDDYPRALPPDVAELNVDALAWVGVMARSMKQISGIIGLEDDSEEFARIERNIVENLDIIHWSEKDASYCDVTVDDEADDPRKFVCHQGYVTLLPFALKLVDPSSAKITHFVDLIADSDKLLSDYGLLSLSKQDKLFDTGEVYWRGPVWININYLCLDALLHYARSDSFTKPETAEKARNVYHVLRENLISNMYRVWNESGHVYENYNHHSGRGSGTQQFTGWSSLIVNIMGRFPKELDGF</sequence>
<dbReference type="InterPro" id="IPR031631">
    <property type="entry name" value="Glyco_hydro_63N"/>
</dbReference>
<evidence type="ECO:0000256" key="5">
    <source>
        <dbReference type="ARBA" id="ARBA00022824"/>
    </source>
</evidence>
<dbReference type="InterPro" id="IPR031335">
    <property type="entry name" value="Glyco_hydro_63_C"/>
</dbReference>
<dbReference type="InterPro" id="IPR012341">
    <property type="entry name" value="6hp_glycosidase-like_sf"/>
</dbReference>
<keyword evidence="14" id="KW-0732">Signal</keyword>
<organism evidence="17 18">
    <name type="scientific">Lachancea mirantina</name>
    <dbReference type="NCBI Taxonomy" id="1230905"/>
    <lineage>
        <taxon>Eukaryota</taxon>
        <taxon>Fungi</taxon>
        <taxon>Dikarya</taxon>
        <taxon>Ascomycota</taxon>
        <taxon>Saccharomycotina</taxon>
        <taxon>Saccharomycetes</taxon>
        <taxon>Saccharomycetales</taxon>
        <taxon>Saccharomycetaceae</taxon>
        <taxon>Lachancea</taxon>
    </lineage>
</organism>
<dbReference type="InterPro" id="IPR008928">
    <property type="entry name" value="6-hairpin_glycosidase_sf"/>
</dbReference>
<evidence type="ECO:0000256" key="3">
    <source>
        <dbReference type="ARBA" id="ARBA00022692"/>
    </source>
</evidence>
<dbReference type="GO" id="GO:0005789">
    <property type="term" value="C:endoplasmic reticulum membrane"/>
    <property type="evidence" value="ECO:0007669"/>
    <property type="project" value="UniProtKB-SubCell"/>
</dbReference>
<keyword evidence="10 12" id="KW-0326">Glycosidase</keyword>